<dbReference type="AlphaFoldDB" id="A0A4R3KV63"/>
<reference evidence="10 11" key="1">
    <citation type="submission" date="2019-03" db="EMBL/GenBank/DDBJ databases">
        <title>Genomic Encyclopedia of Type Strains, Phase IV (KMG-IV): sequencing the most valuable type-strain genomes for metagenomic binning, comparative biology and taxonomic classification.</title>
        <authorList>
            <person name="Goeker M."/>
        </authorList>
    </citation>
    <scope>NUCLEOTIDE SEQUENCE [LARGE SCALE GENOMIC DNA]</scope>
    <source>
        <strain evidence="10 11">DSM 26752</strain>
    </source>
</reference>
<keyword evidence="7" id="KW-0449">Lipoprotein</keyword>
<evidence type="ECO:0000256" key="5">
    <source>
        <dbReference type="ARBA" id="ARBA00023136"/>
    </source>
</evidence>
<dbReference type="GO" id="GO:0016020">
    <property type="term" value="C:membrane"/>
    <property type="evidence" value="ECO:0007669"/>
    <property type="project" value="UniProtKB-SubCell"/>
</dbReference>
<dbReference type="GO" id="GO:0009847">
    <property type="term" value="P:spore germination"/>
    <property type="evidence" value="ECO:0007669"/>
    <property type="project" value="InterPro"/>
</dbReference>
<keyword evidence="3" id="KW-0309">Germination</keyword>
<dbReference type="NCBIfam" id="TIGR02887">
    <property type="entry name" value="spore_ger_x_C"/>
    <property type="match status" value="1"/>
</dbReference>
<evidence type="ECO:0000256" key="1">
    <source>
        <dbReference type="ARBA" id="ARBA00004635"/>
    </source>
</evidence>
<evidence type="ECO:0000256" key="4">
    <source>
        <dbReference type="ARBA" id="ARBA00022729"/>
    </source>
</evidence>
<protein>
    <submittedName>
        <fullName evidence="10">Ger(X)C family germination protein</fullName>
    </submittedName>
</protein>
<evidence type="ECO:0000256" key="3">
    <source>
        <dbReference type="ARBA" id="ARBA00022544"/>
    </source>
</evidence>
<accession>A0A4R3KV63</accession>
<dbReference type="Pfam" id="PF25198">
    <property type="entry name" value="Spore_GerAC_N"/>
    <property type="match status" value="1"/>
</dbReference>
<evidence type="ECO:0000256" key="6">
    <source>
        <dbReference type="ARBA" id="ARBA00023139"/>
    </source>
</evidence>
<evidence type="ECO:0000313" key="11">
    <source>
        <dbReference type="Proteomes" id="UP000294567"/>
    </source>
</evidence>
<keyword evidence="6" id="KW-0564">Palmitate</keyword>
<dbReference type="PROSITE" id="PS51257">
    <property type="entry name" value="PROKAR_LIPOPROTEIN"/>
    <property type="match status" value="1"/>
</dbReference>
<dbReference type="InterPro" id="IPR008844">
    <property type="entry name" value="Spore_GerAC-like"/>
</dbReference>
<dbReference type="OrthoDB" id="2569624at2"/>
<feature type="domain" description="Spore germination GerAC-like C-terminal" evidence="8">
    <location>
        <begin position="207"/>
        <end position="371"/>
    </location>
</feature>
<keyword evidence="11" id="KW-1185">Reference proteome</keyword>
<feature type="domain" description="Spore germination protein N-terminal" evidence="9">
    <location>
        <begin position="23"/>
        <end position="197"/>
    </location>
</feature>
<dbReference type="InterPro" id="IPR046953">
    <property type="entry name" value="Spore_GerAC-like_C"/>
</dbReference>
<evidence type="ECO:0000256" key="2">
    <source>
        <dbReference type="ARBA" id="ARBA00007886"/>
    </source>
</evidence>
<evidence type="ECO:0000256" key="7">
    <source>
        <dbReference type="ARBA" id="ARBA00023288"/>
    </source>
</evidence>
<evidence type="ECO:0000259" key="8">
    <source>
        <dbReference type="Pfam" id="PF05504"/>
    </source>
</evidence>
<dbReference type="PANTHER" id="PTHR35789:SF1">
    <property type="entry name" value="SPORE GERMINATION PROTEIN B3"/>
    <property type="match status" value="1"/>
</dbReference>
<evidence type="ECO:0000313" key="10">
    <source>
        <dbReference type="EMBL" id="TCS88794.1"/>
    </source>
</evidence>
<organism evidence="10 11">
    <name type="scientific">Keratinibaculum paraultunense</name>
    <dbReference type="NCBI Taxonomy" id="1278232"/>
    <lineage>
        <taxon>Bacteria</taxon>
        <taxon>Bacillati</taxon>
        <taxon>Bacillota</taxon>
        <taxon>Tissierellia</taxon>
        <taxon>Tissierellales</taxon>
        <taxon>Tepidimicrobiaceae</taxon>
        <taxon>Keratinibaculum</taxon>
    </lineage>
</organism>
<comment type="subcellular location">
    <subcellularLocation>
        <location evidence="1">Membrane</location>
        <topology evidence="1">Lipid-anchor</topology>
    </subcellularLocation>
</comment>
<proteinExistence type="inferred from homology"/>
<dbReference type="Gene3D" id="3.30.300.210">
    <property type="entry name" value="Nutrient germinant receptor protein C, domain 3"/>
    <property type="match status" value="1"/>
</dbReference>
<evidence type="ECO:0000259" key="9">
    <source>
        <dbReference type="Pfam" id="PF25198"/>
    </source>
</evidence>
<dbReference type="PANTHER" id="PTHR35789">
    <property type="entry name" value="SPORE GERMINATION PROTEIN B3"/>
    <property type="match status" value="1"/>
</dbReference>
<keyword evidence="5" id="KW-0472">Membrane</keyword>
<comment type="similarity">
    <text evidence="2">Belongs to the GerABKC lipoprotein family.</text>
</comment>
<dbReference type="Pfam" id="PF05504">
    <property type="entry name" value="Spore_GerAC"/>
    <property type="match status" value="1"/>
</dbReference>
<name>A0A4R3KV63_9FIRM</name>
<dbReference type="RefSeq" id="WP_132027896.1">
    <property type="nucleotide sequence ID" value="NZ_CP068564.1"/>
</dbReference>
<dbReference type="InterPro" id="IPR038501">
    <property type="entry name" value="Spore_GerAC_C_sf"/>
</dbReference>
<gene>
    <name evidence="10" type="ORF">EDD65_107151</name>
</gene>
<dbReference type="Proteomes" id="UP000294567">
    <property type="component" value="Unassembled WGS sequence"/>
</dbReference>
<keyword evidence="4" id="KW-0732">Signal</keyword>
<dbReference type="EMBL" id="SMAE01000007">
    <property type="protein sequence ID" value="TCS88794.1"/>
    <property type="molecule type" value="Genomic_DNA"/>
</dbReference>
<dbReference type="InterPro" id="IPR057336">
    <property type="entry name" value="GerAC_N"/>
</dbReference>
<comment type="caution">
    <text evidence="10">The sequence shown here is derived from an EMBL/GenBank/DDBJ whole genome shotgun (WGS) entry which is preliminary data.</text>
</comment>
<sequence>MKKRIVFFLILILLTIFLTGCWDMMEINQRLFISSIGADLYDHEGMNKLLVTYVYPNIHAIGKNATEEKKKYVISTPSSSIFQAGKEFSGNVEYPCCYKHVKVFIFGEDVIKDENITREIIDELNRDTMINKKVFILVADDKAKDILESKAPQVQITDGTIYNILRDNRSASRFTPQTLTNMISDLDCNGVTLIPRIIKKGKELSISGAAIVKNYKLVGWIGEKENRAISLVNGAVGREIMDIVYNDSILSYTITKIDANKKVDIDENITANIFIRLEGYIQGYKMDIETNLFKNEILLDMEKALAKEIEKEIRETLFFIQKKHNADVIGIGSHIRKFHPKTWKKVEDNWENIFSEVKFNVTVDPIIRRTGLTK</sequence>